<dbReference type="Pfam" id="PF11883">
    <property type="entry name" value="DUF3403"/>
    <property type="match status" value="1"/>
</dbReference>
<feature type="domain" description="Protein kinase" evidence="16">
    <location>
        <begin position="1"/>
        <end position="177"/>
    </location>
</feature>
<keyword evidence="11" id="KW-0067">ATP-binding</keyword>
<dbReference type="GO" id="GO:0005886">
    <property type="term" value="C:plasma membrane"/>
    <property type="evidence" value="ECO:0007669"/>
    <property type="project" value="UniProtKB-SubCell"/>
</dbReference>
<name>A0A803RC54_CANSA</name>
<dbReference type="PROSITE" id="PS00108">
    <property type="entry name" value="PROTEIN_KINASE_ST"/>
    <property type="match status" value="1"/>
</dbReference>
<comment type="similarity">
    <text evidence="2">In the N-terminal section; belongs to the leguminous lectin family.</text>
</comment>
<evidence type="ECO:0000256" key="10">
    <source>
        <dbReference type="ARBA" id="ARBA00022777"/>
    </source>
</evidence>
<evidence type="ECO:0000256" key="2">
    <source>
        <dbReference type="ARBA" id="ARBA00008536"/>
    </source>
</evidence>
<evidence type="ECO:0000259" key="16">
    <source>
        <dbReference type="PROSITE" id="PS50011"/>
    </source>
</evidence>
<evidence type="ECO:0000256" key="7">
    <source>
        <dbReference type="ARBA" id="ARBA00022692"/>
    </source>
</evidence>
<dbReference type="InterPro" id="IPR021820">
    <property type="entry name" value="S-locus_recpt_kinase_C"/>
</dbReference>
<evidence type="ECO:0000256" key="6">
    <source>
        <dbReference type="ARBA" id="ARBA00022679"/>
    </source>
</evidence>
<evidence type="ECO:0000256" key="4">
    <source>
        <dbReference type="ARBA" id="ARBA00022475"/>
    </source>
</evidence>
<evidence type="ECO:0000256" key="11">
    <source>
        <dbReference type="ARBA" id="ARBA00022840"/>
    </source>
</evidence>
<keyword evidence="12" id="KW-1133">Transmembrane helix</keyword>
<dbReference type="SMART" id="SM00220">
    <property type="entry name" value="S_TKc"/>
    <property type="match status" value="1"/>
</dbReference>
<evidence type="ECO:0000256" key="5">
    <source>
        <dbReference type="ARBA" id="ARBA00022527"/>
    </source>
</evidence>
<keyword evidence="18" id="KW-1185">Reference proteome</keyword>
<evidence type="ECO:0000256" key="3">
    <source>
        <dbReference type="ARBA" id="ARBA00010217"/>
    </source>
</evidence>
<dbReference type="Pfam" id="PF00069">
    <property type="entry name" value="Pkinase"/>
    <property type="match status" value="1"/>
</dbReference>
<keyword evidence="10" id="KW-0418">Kinase</keyword>
<dbReference type="GO" id="GO:0004674">
    <property type="term" value="F:protein serine/threonine kinase activity"/>
    <property type="evidence" value="ECO:0007669"/>
    <property type="project" value="UniProtKB-KW"/>
</dbReference>
<keyword evidence="4" id="KW-1003">Cell membrane</keyword>
<evidence type="ECO:0000313" key="18">
    <source>
        <dbReference type="Proteomes" id="UP000596661"/>
    </source>
</evidence>
<comment type="similarity">
    <text evidence="3">In the C-terminal section; belongs to the protein kinase superfamily. Ser/Thr protein kinase family.</text>
</comment>
<accession>A0A803RC54</accession>
<dbReference type="GO" id="GO:0005524">
    <property type="term" value="F:ATP binding"/>
    <property type="evidence" value="ECO:0007669"/>
    <property type="project" value="UniProtKB-KW"/>
</dbReference>
<keyword evidence="5" id="KW-0723">Serine/threonine-protein kinase</keyword>
<evidence type="ECO:0000256" key="1">
    <source>
        <dbReference type="ARBA" id="ARBA00004251"/>
    </source>
</evidence>
<dbReference type="AlphaFoldDB" id="A0A803RC54"/>
<dbReference type="SUPFAM" id="SSF56112">
    <property type="entry name" value="Protein kinase-like (PK-like)"/>
    <property type="match status" value="1"/>
</dbReference>
<proteinExistence type="inferred from homology"/>
<dbReference type="EMBL" id="UZAU01000238">
    <property type="status" value="NOT_ANNOTATED_CDS"/>
    <property type="molecule type" value="Genomic_DNA"/>
</dbReference>
<evidence type="ECO:0000256" key="15">
    <source>
        <dbReference type="ARBA" id="ARBA00023180"/>
    </source>
</evidence>
<keyword evidence="14" id="KW-0675">Receptor</keyword>
<reference evidence="17" key="1">
    <citation type="submission" date="2018-11" db="EMBL/GenBank/DDBJ databases">
        <authorList>
            <person name="Grassa J C."/>
        </authorList>
    </citation>
    <scope>NUCLEOTIDE SEQUENCE [LARGE SCALE GENOMIC DNA]</scope>
</reference>
<keyword evidence="7" id="KW-0812">Transmembrane</keyword>
<keyword evidence="6" id="KW-0808">Transferase</keyword>
<dbReference type="Proteomes" id="UP000596661">
    <property type="component" value="Chromosome 2"/>
</dbReference>
<comment type="subcellular location">
    <subcellularLocation>
        <location evidence="1">Cell membrane</location>
        <topology evidence="1">Single-pass type I membrane protein</topology>
    </subcellularLocation>
</comment>
<keyword evidence="8" id="KW-0732">Signal</keyword>
<dbReference type="EnsemblPlants" id="novel_model_828_5bda875f">
    <property type="protein sequence ID" value="cds.novel_model_828_5bda875f"/>
    <property type="gene ID" value="novel_gene_570_5bda875f"/>
</dbReference>
<dbReference type="Gramene" id="novel_model_828_5bda875f">
    <property type="protein sequence ID" value="cds.novel_model_828_5bda875f"/>
    <property type="gene ID" value="novel_gene_570_5bda875f"/>
</dbReference>
<keyword evidence="9" id="KW-0547">Nucleotide-binding</keyword>
<dbReference type="FunFam" id="1.10.510.10:FF:000240">
    <property type="entry name" value="Lectin-domain containing receptor kinase A4.3"/>
    <property type="match status" value="1"/>
</dbReference>
<keyword evidence="15" id="KW-0325">Glycoprotein</keyword>
<reference evidence="17" key="2">
    <citation type="submission" date="2021-03" db="UniProtKB">
        <authorList>
            <consortium name="EnsemblPlants"/>
        </authorList>
    </citation>
    <scope>IDENTIFICATION</scope>
</reference>
<keyword evidence="13" id="KW-0472">Membrane</keyword>
<evidence type="ECO:0000313" key="17">
    <source>
        <dbReference type="EnsemblPlants" id="cds.novel_model_828_5bda875f"/>
    </source>
</evidence>
<sequence length="209" mass="23292">MLYLHEDSRLRIIHRDLKASNILLDADLKPKISDFGMARIFGGEELEVNTNRVVGTYGYMSPEYAMEGRFSFKSDVYSLGVLILEIVTGRKNIGYRRVNPAGSSNLIGQVWDLWNEGRALEIMDSSLDELYGDKALRCMTIGLLCVQDSASDRPTMLEVAIMLGNEAVIPTPKQPAFVFKRGYTANEDPSTSEGLDSVNDVTCTMVQPR</sequence>
<protein>
    <recommendedName>
        <fullName evidence="16">Protein kinase domain-containing protein</fullName>
    </recommendedName>
</protein>
<evidence type="ECO:0000256" key="8">
    <source>
        <dbReference type="ARBA" id="ARBA00022729"/>
    </source>
</evidence>
<organism evidence="17 18">
    <name type="scientific">Cannabis sativa</name>
    <name type="common">Hemp</name>
    <name type="synonym">Marijuana</name>
    <dbReference type="NCBI Taxonomy" id="3483"/>
    <lineage>
        <taxon>Eukaryota</taxon>
        <taxon>Viridiplantae</taxon>
        <taxon>Streptophyta</taxon>
        <taxon>Embryophyta</taxon>
        <taxon>Tracheophyta</taxon>
        <taxon>Spermatophyta</taxon>
        <taxon>Magnoliopsida</taxon>
        <taxon>eudicotyledons</taxon>
        <taxon>Gunneridae</taxon>
        <taxon>Pentapetalae</taxon>
        <taxon>rosids</taxon>
        <taxon>fabids</taxon>
        <taxon>Rosales</taxon>
        <taxon>Cannabaceae</taxon>
        <taxon>Cannabis</taxon>
    </lineage>
</organism>
<evidence type="ECO:0000256" key="14">
    <source>
        <dbReference type="ARBA" id="ARBA00023170"/>
    </source>
</evidence>
<evidence type="ECO:0000256" key="12">
    <source>
        <dbReference type="ARBA" id="ARBA00022989"/>
    </source>
</evidence>
<dbReference type="InterPro" id="IPR000719">
    <property type="entry name" value="Prot_kinase_dom"/>
</dbReference>
<dbReference type="InterPro" id="IPR011009">
    <property type="entry name" value="Kinase-like_dom_sf"/>
</dbReference>
<dbReference type="OMA" id="REANTNG"/>
<dbReference type="PANTHER" id="PTHR27002">
    <property type="entry name" value="RECEPTOR-LIKE SERINE/THREONINE-PROTEIN KINASE SD1-8"/>
    <property type="match status" value="1"/>
</dbReference>
<evidence type="ECO:0000256" key="13">
    <source>
        <dbReference type="ARBA" id="ARBA00023136"/>
    </source>
</evidence>
<dbReference type="InterPro" id="IPR008271">
    <property type="entry name" value="Ser/Thr_kinase_AS"/>
</dbReference>
<evidence type="ECO:0000256" key="9">
    <source>
        <dbReference type="ARBA" id="ARBA00022741"/>
    </source>
</evidence>
<dbReference type="PROSITE" id="PS50011">
    <property type="entry name" value="PROTEIN_KINASE_DOM"/>
    <property type="match status" value="1"/>
</dbReference>
<dbReference type="PANTHER" id="PTHR27002:SF1095">
    <property type="entry name" value="G-TYPE LECTIN S-RECEPTOR-LIKE SERINE_THREONINE-PROTEIN KINASE RKS1"/>
    <property type="match status" value="1"/>
</dbReference>
<dbReference type="GO" id="GO:0002229">
    <property type="term" value="P:defense response to oomycetes"/>
    <property type="evidence" value="ECO:0007669"/>
    <property type="project" value="UniProtKB-ARBA"/>
</dbReference>
<dbReference type="Gene3D" id="1.10.510.10">
    <property type="entry name" value="Transferase(Phosphotransferase) domain 1"/>
    <property type="match status" value="1"/>
</dbReference>